<proteinExistence type="predicted"/>
<organism evidence="2 3">
    <name type="scientific">Rhizobium esperanzae</name>
    <dbReference type="NCBI Taxonomy" id="1967781"/>
    <lineage>
        <taxon>Bacteria</taxon>
        <taxon>Pseudomonadati</taxon>
        <taxon>Pseudomonadota</taxon>
        <taxon>Alphaproteobacteria</taxon>
        <taxon>Hyphomicrobiales</taxon>
        <taxon>Rhizobiaceae</taxon>
        <taxon>Rhizobium/Agrobacterium group</taxon>
        <taxon>Rhizobium</taxon>
    </lineage>
</organism>
<evidence type="ECO:0000313" key="2">
    <source>
        <dbReference type="EMBL" id="OWO91478.1"/>
    </source>
</evidence>
<evidence type="ECO:0000313" key="3">
    <source>
        <dbReference type="Proteomes" id="UP000197269"/>
    </source>
</evidence>
<protein>
    <submittedName>
        <fullName evidence="2">Uncharacterized protein</fullName>
    </submittedName>
</protein>
<dbReference type="AlphaFoldDB" id="A0A246DMM3"/>
<feature type="compositionally biased region" description="Low complexity" evidence="1">
    <location>
        <begin position="60"/>
        <end position="76"/>
    </location>
</feature>
<evidence type="ECO:0000256" key="1">
    <source>
        <dbReference type="SAM" id="MobiDB-lite"/>
    </source>
</evidence>
<sequence>MTNWRISAVASVLSSRAENEGVLAMKIHPLITAAFFLISTCGVAQADDHLFQAEQHGLKSGSTAASTTHAFTTNSAGHSGTLAPGQGSPFTGHDTQTPATDTDAANEHANVKPR</sequence>
<name>A0A246DMM3_9HYPH</name>
<reference evidence="2 3" key="1">
    <citation type="submission" date="2017-03" db="EMBL/GenBank/DDBJ databases">
        <title>Genome of strain Rhizobium sp. CNPSo 668.</title>
        <authorList>
            <person name="Ribeiro R."/>
        </authorList>
    </citation>
    <scope>NUCLEOTIDE SEQUENCE [LARGE SCALE GENOMIC DNA]</scope>
    <source>
        <strain evidence="2 3">CNPSo 668</strain>
    </source>
</reference>
<accession>A0A246DMM3</accession>
<dbReference type="Proteomes" id="UP000197269">
    <property type="component" value="Unassembled WGS sequence"/>
</dbReference>
<gene>
    <name evidence="2" type="ORF">B5E41_27080</name>
</gene>
<feature type="compositionally biased region" description="Low complexity" evidence="1">
    <location>
        <begin position="94"/>
        <end position="103"/>
    </location>
</feature>
<comment type="caution">
    <text evidence="2">The sequence shown here is derived from an EMBL/GenBank/DDBJ whole genome shotgun (WGS) entry which is preliminary data.</text>
</comment>
<feature type="compositionally biased region" description="Basic and acidic residues" evidence="1">
    <location>
        <begin position="105"/>
        <end position="114"/>
    </location>
</feature>
<feature type="region of interest" description="Disordered" evidence="1">
    <location>
        <begin position="56"/>
        <end position="114"/>
    </location>
</feature>
<dbReference type="EMBL" id="MXPU01000024">
    <property type="protein sequence ID" value="OWO91478.1"/>
    <property type="molecule type" value="Genomic_DNA"/>
</dbReference>